<keyword evidence="4 6" id="KW-0143">Chaperone</keyword>
<comment type="subunit">
    <text evidence="6">Forms a complex with KhpA.</text>
</comment>
<name>A0ABX2HAX1_9FIRM</name>
<dbReference type="Gene3D" id="3.30.1370.50">
    <property type="entry name" value="R3H-like domain"/>
    <property type="match status" value="1"/>
</dbReference>
<comment type="similarity">
    <text evidence="6">Belongs to the KhpB RNA-binding protein family.</text>
</comment>
<dbReference type="InterPro" id="IPR015946">
    <property type="entry name" value="KH_dom-like_a/b"/>
</dbReference>
<dbReference type="Pfam" id="PF14804">
    <property type="entry name" value="Jag_N"/>
    <property type="match status" value="1"/>
</dbReference>
<evidence type="ECO:0000256" key="7">
    <source>
        <dbReference type="SAM" id="MobiDB-lite"/>
    </source>
</evidence>
<dbReference type="PANTHER" id="PTHR35800">
    <property type="entry name" value="PROTEIN JAG"/>
    <property type="match status" value="1"/>
</dbReference>
<dbReference type="SUPFAM" id="SSF82708">
    <property type="entry name" value="R3H domain"/>
    <property type="match status" value="1"/>
</dbReference>
<accession>A0ABX2HAX1</accession>
<dbReference type="PANTHER" id="PTHR35800:SF1">
    <property type="entry name" value="RNA-BINDING PROTEIN KHPB"/>
    <property type="match status" value="1"/>
</dbReference>
<dbReference type="Gene3D" id="3.30.30.80">
    <property type="entry name" value="probable RNA-binding protein from clostridium symbiosum atcc 14940"/>
    <property type="match status" value="1"/>
</dbReference>
<dbReference type="InterPro" id="IPR032782">
    <property type="entry name" value="KhpB_N"/>
</dbReference>
<gene>
    <name evidence="6" type="primary">khpB</name>
    <name evidence="6" type="synonym">eloR</name>
    <name evidence="9" type="ORF">G5B17_13155</name>
</gene>
<comment type="function">
    <text evidence="6">A probable RNA chaperone. Forms a complex with KhpA which binds to cellular RNA and controls its expression. Plays a role in peptidoglycan (PG) homeostasis and cell length regulation.</text>
</comment>
<comment type="caution">
    <text evidence="9">The sequence shown here is derived from an EMBL/GenBank/DDBJ whole genome shotgun (WGS) entry which is preliminary data.</text>
</comment>
<dbReference type="HAMAP" id="MF_00867">
    <property type="entry name" value="KhpB"/>
    <property type="match status" value="1"/>
</dbReference>
<comment type="domain">
    <text evidence="6">Has an N-terminal Jag-N domain and 2 RNA-binding domains (KH and R3H).</text>
</comment>
<dbReference type="NCBIfam" id="NF041568">
    <property type="entry name" value="Jag_EloR"/>
    <property type="match status" value="1"/>
</dbReference>
<comment type="subcellular location">
    <subcellularLocation>
        <location evidence="6">Cytoplasm</location>
    </subcellularLocation>
</comment>
<dbReference type="InterPro" id="IPR039247">
    <property type="entry name" value="KhpB"/>
</dbReference>
<evidence type="ECO:0000313" key="9">
    <source>
        <dbReference type="EMBL" id="NSG86333.1"/>
    </source>
</evidence>
<organism evidence="9 10">
    <name type="scientific">Blautia faecis</name>
    <dbReference type="NCBI Taxonomy" id="871665"/>
    <lineage>
        <taxon>Bacteria</taxon>
        <taxon>Bacillati</taxon>
        <taxon>Bacillota</taxon>
        <taxon>Clostridia</taxon>
        <taxon>Lachnospirales</taxon>
        <taxon>Lachnospiraceae</taxon>
        <taxon>Blautia</taxon>
    </lineage>
</organism>
<evidence type="ECO:0000256" key="1">
    <source>
        <dbReference type="ARBA" id="ARBA00022490"/>
    </source>
</evidence>
<proteinExistence type="inferred from homology"/>
<evidence type="ECO:0000259" key="8">
    <source>
        <dbReference type="PROSITE" id="PS51061"/>
    </source>
</evidence>
<evidence type="ECO:0000256" key="6">
    <source>
        <dbReference type="HAMAP-Rule" id="MF_00867"/>
    </source>
</evidence>
<dbReference type="CDD" id="cd02414">
    <property type="entry name" value="KH-II_Jag"/>
    <property type="match status" value="1"/>
</dbReference>
<comment type="caution">
    <text evidence="6">Lacks conserved residue(s) required for the propagation of feature annotation.</text>
</comment>
<evidence type="ECO:0000256" key="3">
    <source>
        <dbReference type="ARBA" id="ARBA00022960"/>
    </source>
</evidence>
<feature type="domain" description="R3H" evidence="8">
    <location>
        <begin position="256"/>
        <end position="322"/>
    </location>
</feature>
<dbReference type="Proteomes" id="UP001644719">
    <property type="component" value="Unassembled WGS sequence"/>
</dbReference>
<keyword evidence="3 6" id="KW-0133">Cell shape</keyword>
<dbReference type="Pfam" id="PF13083">
    <property type="entry name" value="KH_KhpA-B"/>
    <property type="match status" value="1"/>
</dbReference>
<evidence type="ECO:0000256" key="2">
    <source>
        <dbReference type="ARBA" id="ARBA00022884"/>
    </source>
</evidence>
<dbReference type="SMART" id="SM00393">
    <property type="entry name" value="R3H"/>
    <property type="match status" value="1"/>
</dbReference>
<keyword evidence="5 6" id="KW-0961">Cell wall biogenesis/degradation</keyword>
<dbReference type="Gene3D" id="3.30.300.20">
    <property type="match status" value="1"/>
</dbReference>
<evidence type="ECO:0000313" key="10">
    <source>
        <dbReference type="Proteomes" id="UP001644719"/>
    </source>
</evidence>
<sequence length="323" mass="36802">MEEFIQFSAKTKNEAITKACIELGVSSDQLEIEVVSEGSSGFFGIGSKPAIIKARKINTVSEEDEIQEIVDTVKVDAIKEEQTKKPAKTFVKAEKPAPKSEPVKAAVKEAKEPKPFKETKEKQPRQPKEKTFKERPVKEKPAKEKMPKEPREEKPKQSKPVEIITDPAEIKEVEERAIVFLRDVFASMNLGEVEITSKYNTNDGCLEVAFEGEDMGILIGKRGQTLDSLQYLTSLVVNKGKANYIRVKLDTEDYRRRRKETLENLARGIAYKVKKTRKPVVLEPMNPYERRIIHSALQGNKYVETVSEGEEPYRHVVVKLKRW</sequence>
<dbReference type="SMART" id="SM01245">
    <property type="entry name" value="Jag_N"/>
    <property type="match status" value="1"/>
</dbReference>
<dbReference type="Pfam" id="PF01424">
    <property type="entry name" value="R3H"/>
    <property type="match status" value="1"/>
</dbReference>
<keyword evidence="10" id="KW-1185">Reference proteome</keyword>
<keyword evidence="1 6" id="KW-0963">Cytoplasm</keyword>
<evidence type="ECO:0000256" key="5">
    <source>
        <dbReference type="ARBA" id="ARBA00023316"/>
    </source>
</evidence>
<feature type="region of interest" description="Disordered" evidence="7">
    <location>
        <begin position="89"/>
        <end position="161"/>
    </location>
</feature>
<protein>
    <recommendedName>
        <fullName evidence="6">RNA-binding protein KhpB</fullName>
    </recommendedName>
    <alternativeName>
        <fullName evidence="6">RNA-binding protein EloR</fullName>
    </alternativeName>
</protein>
<dbReference type="InterPro" id="IPR001374">
    <property type="entry name" value="R3H_dom"/>
</dbReference>
<dbReference type="EMBL" id="JAAITS010000037">
    <property type="protein sequence ID" value="NSG86333.1"/>
    <property type="molecule type" value="Genomic_DNA"/>
</dbReference>
<dbReference type="InterPro" id="IPR036867">
    <property type="entry name" value="R3H_dom_sf"/>
</dbReference>
<reference evidence="9 10" key="1">
    <citation type="journal article" date="2020" name="Cell Host Microbe">
        <title>Functional and Genomic Variation between Human-Derived Isolates of Lachnospiraceae Reveals Inter- and Intra-Species Diversity.</title>
        <authorList>
            <person name="Sorbara M.T."/>
            <person name="Littmann E.R."/>
            <person name="Fontana E."/>
            <person name="Moody T.U."/>
            <person name="Kohout C.E."/>
            <person name="Gjonbalaj M."/>
            <person name="Eaton V."/>
            <person name="Seok R."/>
            <person name="Leiner I.M."/>
            <person name="Pamer E.G."/>
        </authorList>
    </citation>
    <scope>NUCLEOTIDE SEQUENCE [LARGE SCALE GENOMIC DNA]</scope>
    <source>
        <strain evidence="9 10">MSK.17.74</strain>
    </source>
</reference>
<dbReference type="PROSITE" id="PS51061">
    <property type="entry name" value="R3H"/>
    <property type="match status" value="1"/>
</dbReference>
<evidence type="ECO:0000256" key="4">
    <source>
        <dbReference type="ARBA" id="ARBA00023186"/>
    </source>
</evidence>
<dbReference type="InterPro" id="IPR034079">
    <property type="entry name" value="R3H_KhpB"/>
</dbReference>
<feature type="compositionally biased region" description="Basic and acidic residues" evidence="7">
    <location>
        <begin position="91"/>
        <end position="156"/>
    </location>
</feature>
<dbReference type="RefSeq" id="WP_173770016.1">
    <property type="nucleotide sequence ID" value="NZ_JAAITS010000037.1"/>
</dbReference>
<keyword evidence="2 6" id="KW-0694">RNA-binding</keyword>
<dbReference type="InterPro" id="IPR038008">
    <property type="entry name" value="Jag_KH"/>
</dbReference>
<dbReference type="CDD" id="cd02644">
    <property type="entry name" value="R3H_jag"/>
    <property type="match status" value="1"/>
</dbReference>
<dbReference type="InterPro" id="IPR038247">
    <property type="entry name" value="Jag_N_dom_sf"/>
</dbReference>